<evidence type="ECO:0000256" key="4">
    <source>
        <dbReference type="ARBA" id="ARBA00023136"/>
    </source>
</evidence>
<feature type="transmembrane region" description="Helical" evidence="6">
    <location>
        <begin position="434"/>
        <end position="455"/>
    </location>
</feature>
<dbReference type="InterPro" id="IPR005828">
    <property type="entry name" value="MFS_sugar_transport-like"/>
</dbReference>
<feature type="transmembrane region" description="Helical" evidence="6">
    <location>
        <begin position="149"/>
        <end position="168"/>
    </location>
</feature>
<evidence type="ECO:0000256" key="2">
    <source>
        <dbReference type="ARBA" id="ARBA00022692"/>
    </source>
</evidence>
<feature type="transmembrane region" description="Helical" evidence="6">
    <location>
        <begin position="526"/>
        <end position="545"/>
    </location>
</feature>
<dbReference type="Gene3D" id="1.20.1250.20">
    <property type="entry name" value="MFS general substrate transporter like domains"/>
    <property type="match status" value="1"/>
</dbReference>
<dbReference type="GO" id="GO:0022857">
    <property type="term" value="F:transmembrane transporter activity"/>
    <property type="evidence" value="ECO:0007669"/>
    <property type="project" value="InterPro"/>
</dbReference>
<sequence>MAVVNKRIFDTDNALKGSFNGLFGKWQILTYASFVFAYAIIVGWIDRLHDYTLLEPSLIDCKSDNVTLVNISTIQRLSGRKISYYNESNFSVELPITYNLTYGETVISEFQVLCDLAAFVKVPRFSGYLGFILGSILLGYASDRGGRKMIILACIWTTGIMSIFQLVGHDFISYLFFQFFIGLFIGGIQASFLPAIIEMFPINFRSFYGVFFHTIVCIFQLILPLLAKSFKSWKLLQIFVTAPILLTAILQWFVYESIFWYLAHKEYDKAIRVLTKLAKRNGILFESKFKQAKDFLHAKHSKATQVDILPLLRLQDLDVLGKKYPQVDMAELQKQKSNSSKLRRFLNSLKGASYRSTNTIYRPFDFIYSPTLFVYVLILLGLWFTNGVTDSIESVKKTDNLDIYSHNSLSILTLMIASISAVGCALLKFGRRWMIFLAYLVIEVCLLGFLIASLNENKDQETLVTLNVLYYLCKYSVQFGYIFLMLITAELFPTSLRCTGLGLCFALKMIGSYIASPYLLNYTSTKAQMVYCLLTLFFGAMTLFLPETKTFPLPRSILQIEAMPTTIGKKLRSHKVKFACERRQTLENRKQYTPVADANRLVTNVSVNNSTHLTDAGNMSLNQNSNYSKHLINESNDEPHGVYDTVNSVHDIEQDDHNKYYYNHNESKKSSQLDQNTFMDRKLGKIVEVPSKNITRNNSSSDLQEQSKV</sequence>
<keyword evidence="3 6" id="KW-1133">Transmembrane helix</keyword>
<keyword evidence="4 6" id="KW-0472">Membrane</keyword>
<feature type="transmembrane region" description="Helical" evidence="6">
    <location>
        <begin position="404"/>
        <end position="427"/>
    </location>
</feature>
<keyword evidence="2 6" id="KW-0812">Transmembrane</keyword>
<evidence type="ECO:0000256" key="1">
    <source>
        <dbReference type="ARBA" id="ARBA00004141"/>
    </source>
</evidence>
<keyword evidence="8" id="KW-1185">Reference proteome</keyword>
<feature type="region of interest" description="Disordered" evidence="5">
    <location>
        <begin position="690"/>
        <end position="709"/>
    </location>
</feature>
<accession>A0A814G6T0</accession>
<dbReference type="Pfam" id="PF00083">
    <property type="entry name" value="Sugar_tr"/>
    <property type="match status" value="2"/>
</dbReference>
<organism evidence="7 8">
    <name type="scientific">Brachionus calyciflorus</name>
    <dbReference type="NCBI Taxonomy" id="104777"/>
    <lineage>
        <taxon>Eukaryota</taxon>
        <taxon>Metazoa</taxon>
        <taxon>Spiralia</taxon>
        <taxon>Gnathifera</taxon>
        <taxon>Rotifera</taxon>
        <taxon>Eurotatoria</taxon>
        <taxon>Monogononta</taxon>
        <taxon>Pseudotrocha</taxon>
        <taxon>Ploima</taxon>
        <taxon>Brachionidae</taxon>
        <taxon>Brachionus</taxon>
    </lineage>
</organism>
<protein>
    <submittedName>
        <fullName evidence="7">Uncharacterized protein</fullName>
    </submittedName>
</protein>
<feature type="transmembrane region" description="Helical" evidence="6">
    <location>
        <begin position="366"/>
        <end position="384"/>
    </location>
</feature>
<dbReference type="InterPro" id="IPR036259">
    <property type="entry name" value="MFS_trans_sf"/>
</dbReference>
<feature type="transmembrane region" description="Helical" evidence="6">
    <location>
        <begin position="174"/>
        <end position="195"/>
    </location>
</feature>
<feature type="transmembrane region" description="Helical" evidence="6">
    <location>
        <begin position="125"/>
        <end position="142"/>
    </location>
</feature>
<dbReference type="GO" id="GO:0016020">
    <property type="term" value="C:membrane"/>
    <property type="evidence" value="ECO:0007669"/>
    <property type="project" value="UniProtKB-SubCell"/>
</dbReference>
<proteinExistence type="predicted"/>
<name>A0A814G6T0_9BILA</name>
<gene>
    <name evidence="7" type="ORF">OXX778_LOCUS15848</name>
</gene>
<evidence type="ECO:0000256" key="3">
    <source>
        <dbReference type="ARBA" id="ARBA00022989"/>
    </source>
</evidence>
<dbReference type="PANTHER" id="PTHR24064">
    <property type="entry name" value="SOLUTE CARRIER FAMILY 22 MEMBER"/>
    <property type="match status" value="1"/>
</dbReference>
<comment type="caution">
    <text evidence="7">The sequence shown here is derived from an EMBL/GenBank/DDBJ whole genome shotgun (WGS) entry which is preliminary data.</text>
</comment>
<feature type="compositionally biased region" description="Polar residues" evidence="5">
    <location>
        <begin position="692"/>
        <end position="709"/>
    </location>
</feature>
<evidence type="ECO:0000313" key="8">
    <source>
        <dbReference type="Proteomes" id="UP000663879"/>
    </source>
</evidence>
<evidence type="ECO:0000313" key="7">
    <source>
        <dbReference type="EMBL" id="CAF0989706.1"/>
    </source>
</evidence>
<feature type="transmembrane region" description="Helical" evidence="6">
    <location>
        <begin position="238"/>
        <end position="262"/>
    </location>
</feature>
<dbReference type="OrthoDB" id="2261376at2759"/>
<evidence type="ECO:0000256" key="6">
    <source>
        <dbReference type="SAM" id="Phobius"/>
    </source>
</evidence>
<feature type="transmembrane region" description="Helical" evidence="6">
    <location>
        <begin position="28"/>
        <end position="45"/>
    </location>
</feature>
<evidence type="ECO:0000256" key="5">
    <source>
        <dbReference type="SAM" id="MobiDB-lite"/>
    </source>
</evidence>
<dbReference type="AlphaFoldDB" id="A0A814G6T0"/>
<feature type="transmembrane region" description="Helical" evidence="6">
    <location>
        <begin position="207"/>
        <end position="226"/>
    </location>
</feature>
<dbReference type="EMBL" id="CAJNOC010003587">
    <property type="protein sequence ID" value="CAF0989706.1"/>
    <property type="molecule type" value="Genomic_DNA"/>
</dbReference>
<feature type="transmembrane region" description="Helical" evidence="6">
    <location>
        <begin position="475"/>
        <end position="493"/>
    </location>
</feature>
<dbReference type="Proteomes" id="UP000663879">
    <property type="component" value="Unassembled WGS sequence"/>
</dbReference>
<comment type="subcellular location">
    <subcellularLocation>
        <location evidence="1">Membrane</location>
        <topology evidence="1">Multi-pass membrane protein</topology>
    </subcellularLocation>
</comment>
<feature type="transmembrane region" description="Helical" evidence="6">
    <location>
        <begin position="500"/>
        <end position="520"/>
    </location>
</feature>
<dbReference type="SUPFAM" id="SSF103473">
    <property type="entry name" value="MFS general substrate transporter"/>
    <property type="match status" value="1"/>
</dbReference>
<reference evidence="7" key="1">
    <citation type="submission" date="2021-02" db="EMBL/GenBank/DDBJ databases">
        <authorList>
            <person name="Nowell W R."/>
        </authorList>
    </citation>
    <scope>NUCLEOTIDE SEQUENCE</scope>
    <source>
        <strain evidence="7">Ploen Becks lab</strain>
    </source>
</reference>